<evidence type="ECO:0000313" key="5">
    <source>
        <dbReference type="Proteomes" id="UP000554054"/>
    </source>
</evidence>
<reference evidence="4 5" key="1">
    <citation type="submission" date="2020-07" db="EMBL/GenBank/DDBJ databases">
        <title>Sequencing the genomes of 1000 actinobacteria strains.</title>
        <authorList>
            <person name="Klenk H.-P."/>
        </authorList>
    </citation>
    <scope>NUCLEOTIDE SEQUENCE [LARGE SCALE GENOMIC DNA]</scope>
    <source>
        <strain evidence="4 5">DSM 26154</strain>
    </source>
</reference>
<sequence>MRISTRVIAILASAMLIVPTASIAAGSPAHAAAKKVSASVLLAQLPVAAERHRSTYARTKFTHWTDADRDRCNTRAEVLMAESRKKATRTRPCTVRTGSWTSRYDNRRFSRASDLDIDHVVALKEAWESGASSWSAARRQGFANDLGYGPSLIAVSASTNRSKSDRDPAQWMPRSSRCWYAGHWVAVKWRWGLKVDRSEKAALKRALSTCSSRTRMVVKPSKGKSAVVARPQPSRGNDPRFGTCSEAISAGYGPYRRGSVEYGWYRDGDKDGIACER</sequence>
<dbReference type="PANTHER" id="PTHR24094">
    <property type="entry name" value="SECRETED PROTEIN"/>
    <property type="match status" value="1"/>
</dbReference>
<dbReference type="AlphaFoldDB" id="A0A852VSA8"/>
<feature type="region of interest" description="Disordered" evidence="1">
    <location>
        <begin position="221"/>
        <end position="241"/>
    </location>
</feature>
<dbReference type="InterPro" id="IPR011089">
    <property type="entry name" value="GmrSD_C"/>
</dbReference>
<proteinExistence type="predicted"/>
<feature type="domain" description="Excalibur calcium-binding" evidence="3">
    <location>
        <begin position="240"/>
        <end position="276"/>
    </location>
</feature>
<feature type="signal peptide" evidence="2">
    <location>
        <begin position="1"/>
        <end position="24"/>
    </location>
</feature>
<evidence type="ECO:0000259" key="3">
    <source>
        <dbReference type="SMART" id="SM00894"/>
    </source>
</evidence>
<dbReference type="PANTHER" id="PTHR24094:SF15">
    <property type="entry name" value="AMP-DEPENDENT SYNTHETASE_LIGASE DOMAIN-CONTAINING PROTEIN-RELATED"/>
    <property type="match status" value="1"/>
</dbReference>
<dbReference type="RefSeq" id="WP_221935284.1">
    <property type="nucleotide sequence ID" value="NZ_JACCAE010000001.1"/>
</dbReference>
<dbReference type="Proteomes" id="UP000554054">
    <property type="component" value="Unassembled WGS sequence"/>
</dbReference>
<keyword evidence="2" id="KW-0732">Signal</keyword>
<dbReference type="Pfam" id="PF05901">
    <property type="entry name" value="Excalibur"/>
    <property type="match status" value="1"/>
</dbReference>
<dbReference type="SMART" id="SM00894">
    <property type="entry name" value="Excalibur"/>
    <property type="match status" value="1"/>
</dbReference>
<evidence type="ECO:0000256" key="2">
    <source>
        <dbReference type="SAM" id="SignalP"/>
    </source>
</evidence>
<feature type="chain" id="PRO_5038473594" description="Excalibur calcium-binding domain-containing protein" evidence="2">
    <location>
        <begin position="25"/>
        <end position="277"/>
    </location>
</feature>
<evidence type="ECO:0000313" key="4">
    <source>
        <dbReference type="EMBL" id="NYF98320.1"/>
    </source>
</evidence>
<dbReference type="InterPro" id="IPR008613">
    <property type="entry name" value="Excalibur_Ca-bd_domain"/>
</dbReference>
<keyword evidence="5" id="KW-1185">Reference proteome</keyword>
<dbReference type="Pfam" id="PF07510">
    <property type="entry name" value="GmrSD_C"/>
    <property type="match status" value="1"/>
</dbReference>
<name>A0A852VSA8_9MICO</name>
<evidence type="ECO:0000256" key="1">
    <source>
        <dbReference type="SAM" id="MobiDB-lite"/>
    </source>
</evidence>
<comment type="caution">
    <text evidence="4">The sequence shown here is derived from an EMBL/GenBank/DDBJ whole genome shotgun (WGS) entry which is preliminary data.</text>
</comment>
<organism evidence="4 5">
    <name type="scientific">Janibacter cremeus</name>
    <dbReference type="NCBI Taxonomy" id="1285192"/>
    <lineage>
        <taxon>Bacteria</taxon>
        <taxon>Bacillati</taxon>
        <taxon>Actinomycetota</taxon>
        <taxon>Actinomycetes</taxon>
        <taxon>Micrococcales</taxon>
        <taxon>Intrasporangiaceae</taxon>
        <taxon>Janibacter</taxon>
    </lineage>
</organism>
<dbReference type="EMBL" id="JACCAE010000001">
    <property type="protein sequence ID" value="NYF98320.1"/>
    <property type="molecule type" value="Genomic_DNA"/>
</dbReference>
<protein>
    <recommendedName>
        <fullName evidence="3">Excalibur calcium-binding domain-containing protein</fullName>
    </recommendedName>
</protein>
<gene>
    <name evidence="4" type="ORF">BJY20_001712</name>
</gene>
<accession>A0A852VSA8</accession>